<dbReference type="PANTHER" id="PTHR46652">
    <property type="entry name" value="LEUCINE-RICH REPEAT AND IQ DOMAIN-CONTAINING PROTEIN 1-RELATED"/>
    <property type="match status" value="1"/>
</dbReference>
<dbReference type="Pfam" id="PF12799">
    <property type="entry name" value="LRR_4"/>
    <property type="match status" value="1"/>
</dbReference>
<dbReference type="InterPro" id="IPR001611">
    <property type="entry name" value="Leu-rich_rpt"/>
</dbReference>
<dbReference type="SMART" id="SM00365">
    <property type="entry name" value="LRR_SD22"/>
    <property type="match status" value="5"/>
</dbReference>
<keyword evidence="1" id="KW-0433">Leucine-rich repeat</keyword>
<gene>
    <name evidence="3" type="ORF">HINF_LOCUS31254</name>
    <name evidence="4" type="ORF">HINF_LOCUS65915</name>
</gene>
<proteinExistence type="predicted"/>
<accession>A0AA86Q1E5</accession>
<reference evidence="4 5" key="2">
    <citation type="submission" date="2024-07" db="EMBL/GenBank/DDBJ databases">
        <authorList>
            <person name="Akdeniz Z."/>
        </authorList>
    </citation>
    <scope>NUCLEOTIDE SEQUENCE [LARGE SCALE GENOMIC DNA]</scope>
</reference>
<dbReference type="InterPro" id="IPR050836">
    <property type="entry name" value="SDS22/Internalin_LRR"/>
</dbReference>
<evidence type="ECO:0000256" key="2">
    <source>
        <dbReference type="ARBA" id="ARBA00022737"/>
    </source>
</evidence>
<sequence length="286" mass="33590">MINEAISNKYDSEMVEKYKNNLNNMSLIIIKDQNVTSLKFTDLIPVNMRLTLLDCENINFNDVPTQLMELVIHYEKSHNLNIEGLAQMKGLKLLHLPNCQIADEHIKELQNINYLFVMNMSNNQIKLAEQFTAFKRLRVLTLNNNQIESTKPLKSISLLEQLNLSSNQLQNINGLENLSRLKALYLSDNNIQSVDELKGLINLKMLYLDRNKLDNVQSLKNLINLTILYLENNNLKSVEPLKALIQLTYRTFIKLKLNRKYQWFGRSHKSFPSRNSWEQDRKYIWF</sequence>
<dbReference type="AlphaFoldDB" id="A0AA86Q1E5"/>
<evidence type="ECO:0000256" key="1">
    <source>
        <dbReference type="ARBA" id="ARBA00022614"/>
    </source>
</evidence>
<dbReference type="EMBL" id="CATOUU010000717">
    <property type="protein sequence ID" value="CAI9943609.1"/>
    <property type="molecule type" value="Genomic_DNA"/>
</dbReference>
<organism evidence="3">
    <name type="scientific">Hexamita inflata</name>
    <dbReference type="NCBI Taxonomy" id="28002"/>
    <lineage>
        <taxon>Eukaryota</taxon>
        <taxon>Metamonada</taxon>
        <taxon>Diplomonadida</taxon>
        <taxon>Hexamitidae</taxon>
        <taxon>Hexamitinae</taxon>
        <taxon>Hexamita</taxon>
    </lineage>
</organism>
<dbReference type="InterPro" id="IPR025875">
    <property type="entry name" value="Leu-rich_rpt_4"/>
</dbReference>
<dbReference type="Proteomes" id="UP001642409">
    <property type="component" value="Unassembled WGS sequence"/>
</dbReference>
<evidence type="ECO:0000313" key="3">
    <source>
        <dbReference type="EMBL" id="CAI9943609.1"/>
    </source>
</evidence>
<comment type="caution">
    <text evidence="3">The sequence shown here is derived from an EMBL/GenBank/DDBJ whole genome shotgun (WGS) entry which is preliminary data.</text>
</comment>
<evidence type="ECO:0000313" key="4">
    <source>
        <dbReference type="EMBL" id="CAL6091707.1"/>
    </source>
</evidence>
<reference evidence="3" key="1">
    <citation type="submission" date="2023-06" db="EMBL/GenBank/DDBJ databases">
        <authorList>
            <person name="Kurt Z."/>
        </authorList>
    </citation>
    <scope>NUCLEOTIDE SEQUENCE</scope>
</reference>
<keyword evidence="5" id="KW-1185">Reference proteome</keyword>
<evidence type="ECO:0000313" key="5">
    <source>
        <dbReference type="Proteomes" id="UP001642409"/>
    </source>
</evidence>
<protein>
    <submittedName>
        <fullName evidence="3 4">Internalin-A</fullName>
    </submittedName>
</protein>
<dbReference type="Gene3D" id="3.80.10.10">
    <property type="entry name" value="Ribonuclease Inhibitor"/>
    <property type="match status" value="2"/>
</dbReference>
<dbReference type="InterPro" id="IPR032675">
    <property type="entry name" value="LRR_dom_sf"/>
</dbReference>
<dbReference type="PANTHER" id="PTHR46652:SF3">
    <property type="entry name" value="LEUCINE-RICH REPEAT-CONTAINING PROTEIN 9"/>
    <property type="match status" value="1"/>
</dbReference>
<dbReference type="PROSITE" id="PS51450">
    <property type="entry name" value="LRR"/>
    <property type="match status" value="5"/>
</dbReference>
<dbReference type="SUPFAM" id="SSF52058">
    <property type="entry name" value="L domain-like"/>
    <property type="match status" value="1"/>
</dbReference>
<name>A0AA86Q1E5_9EUKA</name>
<dbReference type="EMBL" id="CAXDID020000438">
    <property type="protein sequence ID" value="CAL6091707.1"/>
    <property type="molecule type" value="Genomic_DNA"/>
</dbReference>
<keyword evidence="2" id="KW-0677">Repeat</keyword>